<protein>
    <submittedName>
        <fullName evidence="1">Uncharacterized protein</fullName>
    </submittedName>
</protein>
<evidence type="ECO:0000313" key="1">
    <source>
        <dbReference type="EMBL" id="CAB4219215.1"/>
    </source>
</evidence>
<proteinExistence type="predicted"/>
<name>A0A6J5SV60_9CAUD</name>
<dbReference type="EMBL" id="LR797474">
    <property type="protein sequence ID" value="CAB4219215.1"/>
    <property type="molecule type" value="Genomic_DNA"/>
</dbReference>
<reference evidence="1" key="1">
    <citation type="submission" date="2020-05" db="EMBL/GenBank/DDBJ databases">
        <authorList>
            <person name="Chiriac C."/>
            <person name="Salcher M."/>
            <person name="Ghai R."/>
            <person name="Kavagutti S V."/>
        </authorList>
    </citation>
    <scope>NUCLEOTIDE SEQUENCE</scope>
</reference>
<accession>A0A6J5SV60</accession>
<sequence>MAFTNLNLNTTPLLETTFISDMRLIVNANVAVVKGKVEDLINTFEFDLTNKYIGVDNYFNQVKTNNVILGNSISFMDSTNVIGSLTKSAGKSIFSVDKLVIQAGGSIDMTGTGNAMAVKKLGVGMSLVNLQNVALFADDGFYVGSPGTSTPAKTQLYGETLLLGQAVTQSTDTEAVPNLITLSAESTYYHKTLVLSKSSNQFIYLTLKAGDASPSGKPIYLFLMEDATNRPNPGQSFTVIIKDYKDSGGVSSVPLADWGDIRIAPGYIDGTNTQVLINGGTHSTAATSANAVTFALANQYIEMYNTSVQADLGGFLTFGASVTLTKFQNLPAIGTVTDARFVITGSHNITLVN</sequence>
<organism evidence="1">
    <name type="scientific">uncultured Caudovirales phage</name>
    <dbReference type="NCBI Taxonomy" id="2100421"/>
    <lineage>
        <taxon>Viruses</taxon>
        <taxon>Duplodnaviria</taxon>
        <taxon>Heunggongvirae</taxon>
        <taxon>Uroviricota</taxon>
        <taxon>Caudoviricetes</taxon>
        <taxon>Peduoviridae</taxon>
        <taxon>Maltschvirus</taxon>
        <taxon>Maltschvirus maltsch</taxon>
    </lineage>
</organism>
<gene>
    <name evidence="1" type="ORF">UFOVP1604_298</name>
</gene>